<feature type="domain" description="Fe2OG dioxygenase" evidence="4">
    <location>
        <begin position="24"/>
        <end position="128"/>
    </location>
</feature>
<dbReference type="PANTHER" id="PTHR47991">
    <property type="entry name" value="OXOGLUTARATE/IRON-DEPENDENT DIOXYGENASE"/>
    <property type="match status" value="1"/>
</dbReference>
<dbReference type="InterPro" id="IPR027443">
    <property type="entry name" value="IPNS-like_sf"/>
</dbReference>
<dbReference type="PROSITE" id="PS51471">
    <property type="entry name" value="FE2OG_OXY"/>
    <property type="match status" value="1"/>
</dbReference>
<dbReference type="Proteomes" id="UP001341840">
    <property type="component" value="Unassembled WGS sequence"/>
</dbReference>
<gene>
    <name evidence="5" type="primary">S8H_2</name>
    <name evidence="5" type="ORF">PIB30_041857</name>
</gene>
<evidence type="ECO:0000313" key="5">
    <source>
        <dbReference type="EMBL" id="MED6159379.1"/>
    </source>
</evidence>
<reference evidence="5 6" key="1">
    <citation type="journal article" date="2023" name="Plants (Basel)">
        <title>Bridging the Gap: Combining Genomics and Transcriptomics Approaches to Understand Stylosanthes scabra, an Orphan Legume from the Brazilian Caatinga.</title>
        <authorList>
            <person name="Ferreira-Neto J.R.C."/>
            <person name="da Silva M.D."/>
            <person name="Binneck E."/>
            <person name="de Melo N.F."/>
            <person name="da Silva R.H."/>
            <person name="de Melo A.L.T.M."/>
            <person name="Pandolfi V."/>
            <person name="Bustamante F.O."/>
            <person name="Brasileiro-Vidal A.C."/>
            <person name="Benko-Iseppon A.M."/>
        </authorList>
    </citation>
    <scope>NUCLEOTIDE SEQUENCE [LARGE SCALE GENOMIC DNA]</scope>
    <source>
        <tissue evidence="5">Leaves</tissue>
    </source>
</reference>
<keyword evidence="1" id="KW-0479">Metal-binding</keyword>
<keyword evidence="2" id="KW-0847">Vitamin C</keyword>
<evidence type="ECO:0000256" key="2">
    <source>
        <dbReference type="ARBA" id="ARBA00022896"/>
    </source>
</evidence>
<dbReference type="EMBL" id="JASCZI010121063">
    <property type="protein sequence ID" value="MED6159379.1"/>
    <property type="molecule type" value="Genomic_DNA"/>
</dbReference>
<comment type="caution">
    <text evidence="5">The sequence shown here is derived from an EMBL/GenBank/DDBJ whole genome shotgun (WGS) entry which is preliminary data.</text>
</comment>
<evidence type="ECO:0000256" key="3">
    <source>
        <dbReference type="ARBA" id="ARBA00023004"/>
    </source>
</evidence>
<dbReference type="Gene3D" id="2.60.120.330">
    <property type="entry name" value="B-lactam Antibiotic, Isopenicillin N Synthase, Chain"/>
    <property type="match status" value="1"/>
</dbReference>
<keyword evidence="3" id="KW-0408">Iron</keyword>
<dbReference type="Pfam" id="PF03171">
    <property type="entry name" value="2OG-FeII_Oxy"/>
    <property type="match status" value="1"/>
</dbReference>
<dbReference type="InterPro" id="IPR005123">
    <property type="entry name" value="Oxoglu/Fe-dep_dioxygenase_dom"/>
</dbReference>
<dbReference type="SUPFAM" id="SSF51197">
    <property type="entry name" value="Clavaminate synthase-like"/>
    <property type="match status" value="1"/>
</dbReference>
<sequence>MVRDIVEVLIENLGVKLEESRIEVLYSMKQIQLNYYPPCPNPDLTVGVGRHSDIGAITVLLQDDIGGLYAKHNNDEEWLEIPPIPGALVIFIGDTIEILSNGKYKSAEHRVRTTSTKSRVSVALFYFPKPTEKIGPLE</sequence>
<name>A0ABU6UE96_9FABA</name>
<keyword evidence="6" id="KW-1185">Reference proteome</keyword>
<evidence type="ECO:0000256" key="1">
    <source>
        <dbReference type="ARBA" id="ARBA00022723"/>
    </source>
</evidence>
<evidence type="ECO:0000259" key="4">
    <source>
        <dbReference type="PROSITE" id="PS51471"/>
    </source>
</evidence>
<dbReference type="InterPro" id="IPR050295">
    <property type="entry name" value="Plant_2OG-oxidoreductases"/>
</dbReference>
<proteinExistence type="predicted"/>
<accession>A0ABU6UE96</accession>
<protein>
    <submittedName>
        <fullName evidence="5">Scopoletin 8-hydroxylase</fullName>
    </submittedName>
</protein>
<evidence type="ECO:0000313" key="6">
    <source>
        <dbReference type="Proteomes" id="UP001341840"/>
    </source>
</evidence>
<organism evidence="5 6">
    <name type="scientific">Stylosanthes scabra</name>
    <dbReference type="NCBI Taxonomy" id="79078"/>
    <lineage>
        <taxon>Eukaryota</taxon>
        <taxon>Viridiplantae</taxon>
        <taxon>Streptophyta</taxon>
        <taxon>Embryophyta</taxon>
        <taxon>Tracheophyta</taxon>
        <taxon>Spermatophyta</taxon>
        <taxon>Magnoliopsida</taxon>
        <taxon>eudicotyledons</taxon>
        <taxon>Gunneridae</taxon>
        <taxon>Pentapetalae</taxon>
        <taxon>rosids</taxon>
        <taxon>fabids</taxon>
        <taxon>Fabales</taxon>
        <taxon>Fabaceae</taxon>
        <taxon>Papilionoideae</taxon>
        <taxon>50 kb inversion clade</taxon>
        <taxon>dalbergioids sensu lato</taxon>
        <taxon>Dalbergieae</taxon>
        <taxon>Pterocarpus clade</taxon>
        <taxon>Stylosanthes</taxon>
    </lineage>
</organism>
<dbReference type="InterPro" id="IPR044861">
    <property type="entry name" value="IPNS-like_FE2OG_OXY"/>
</dbReference>